<evidence type="ECO:0000256" key="2">
    <source>
        <dbReference type="ARBA" id="ARBA00022723"/>
    </source>
</evidence>
<keyword evidence="4 7" id="KW-0863">Zinc-finger</keyword>
<dbReference type="Gene3D" id="3.30.160.60">
    <property type="entry name" value="Classic Zinc Finger"/>
    <property type="match status" value="2"/>
</dbReference>
<dbReference type="InterPro" id="IPR000637">
    <property type="entry name" value="HMGI/Y_DNA-bd_CS"/>
</dbReference>
<dbReference type="InterPro" id="IPR013087">
    <property type="entry name" value="Znf_C2H2_type"/>
</dbReference>
<dbReference type="AlphaFoldDB" id="A0A834IB74"/>
<evidence type="ECO:0000313" key="11">
    <source>
        <dbReference type="Proteomes" id="UP000625711"/>
    </source>
</evidence>
<feature type="domain" description="C2H2-type" evidence="9">
    <location>
        <begin position="366"/>
        <end position="388"/>
    </location>
</feature>
<comment type="subcellular location">
    <subcellularLocation>
        <location evidence="1">Nucleus</location>
    </subcellularLocation>
</comment>
<dbReference type="Proteomes" id="UP000625711">
    <property type="component" value="Unassembled WGS sequence"/>
</dbReference>
<feature type="domain" description="C2H2-type" evidence="9">
    <location>
        <begin position="395"/>
        <end position="422"/>
    </location>
</feature>
<keyword evidence="6" id="KW-0539">Nucleus</keyword>
<keyword evidence="5" id="KW-0862">Zinc</keyword>
<evidence type="ECO:0000256" key="4">
    <source>
        <dbReference type="ARBA" id="ARBA00022771"/>
    </source>
</evidence>
<feature type="compositionally biased region" description="Basic and acidic residues" evidence="8">
    <location>
        <begin position="152"/>
        <end position="161"/>
    </location>
</feature>
<evidence type="ECO:0000256" key="8">
    <source>
        <dbReference type="SAM" id="MobiDB-lite"/>
    </source>
</evidence>
<dbReference type="PANTHER" id="PTHR24394:SF29">
    <property type="entry name" value="MYONEURIN"/>
    <property type="match status" value="1"/>
</dbReference>
<name>A0A834IB74_RHYFE</name>
<dbReference type="EMBL" id="JAACXV010009108">
    <property type="protein sequence ID" value="KAF7275797.1"/>
    <property type="molecule type" value="Genomic_DNA"/>
</dbReference>
<dbReference type="GO" id="GO:0008270">
    <property type="term" value="F:zinc ion binding"/>
    <property type="evidence" value="ECO:0007669"/>
    <property type="project" value="UniProtKB-KW"/>
</dbReference>
<dbReference type="SUPFAM" id="SSF57667">
    <property type="entry name" value="beta-beta-alpha zinc fingers"/>
    <property type="match status" value="2"/>
</dbReference>
<evidence type="ECO:0000313" key="10">
    <source>
        <dbReference type="EMBL" id="KAF7275797.1"/>
    </source>
</evidence>
<accession>A0A834IB74</accession>
<comment type="caution">
    <text evidence="10">The sequence shown here is derived from an EMBL/GenBank/DDBJ whole genome shotgun (WGS) entry which is preliminary data.</text>
</comment>
<dbReference type="SMART" id="SM00355">
    <property type="entry name" value="ZnF_C2H2"/>
    <property type="match status" value="4"/>
</dbReference>
<keyword evidence="3" id="KW-0677">Repeat</keyword>
<dbReference type="FunFam" id="3.30.160.60:FF:002343">
    <property type="entry name" value="Zinc finger protein 33A"/>
    <property type="match status" value="1"/>
</dbReference>
<evidence type="ECO:0000256" key="3">
    <source>
        <dbReference type="ARBA" id="ARBA00022737"/>
    </source>
</evidence>
<feature type="non-terminal residue" evidence="10">
    <location>
        <position position="451"/>
    </location>
</feature>
<gene>
    <name evidence="10" type="ORF">GWI33_011269</name>
</gene>
<dbReference type="Pfam" id="PF13912">
    <property type="entry name" value="zf-C2H2_6"/>
    <property type="match status" value="1"/>
</dbReference>
<feature type="compositionally biased region" description="Basic and acidic residues" evidence="8">
    <location>
        <begin position="205"/>
        <end position="218"/>
    </location>
</feature>
<feature type="compositionally biased region" description="Basic residues" evidence="8">
    <location>
        <begin position="136"/>
        <end position="149"/>
    </location>
</feature>
<feature type="region of interest" description="Disordered" evidence="8">
    <location>
        <begin position="68"/>
        <end position="112"/>
    </location>
</feature>
<evidence type="ECO:0000256" key="5">
    <source>
        <dbReference type="ARBA" id="ARBA00022833"/>
    </source>
</evidence>
<feature type="domain" description="C2H2-type" evidence="9">
    <location>
        <begin position="423"/>
        <end position="450"/>
    </location>
</feature>
<dbReference type="PRINTS" id="PR00929">
    <property type="entry name" value="ATHOOK"/>
</dbReference>
<evidence type="ECO:0000256" key="1">
    <source>
        <dbReference type="ARBA" id="ARBA00004123"/>
    </source>
</evidence>
<dbReference type="OrthoDB" id="3533395at2759"/>
<dbReference type="InterPro" id="IPR017956">
    <property type="entry name" value="AT_hook_DNA-bd_motif"/>
</dbReference>
<proteinExistence type="predicted"/>
<protein>
    <recommendedName>
        <fullName evidence="9">C2H2-type domain-containing protein</fullName>
    </recommendedName>
</protein>
<feature type="compositionally biased region" description="Basic residues" evidence="8">
    <location>
        <begin position="195"/>
        <end position="204"/>
    </location>
</feature>
<evidence type="ECO:0000259" key="9">
    <source>
        <dbReference type="PROSITE" id="PS50157"/>
    </source>
</evidence>
<dbReference type="Pfam" id="PF00096">
    <property type="entry name" value="zf-C2H2"/>
    <property type="match status" value="2"/>
</dbReference>
<dbReference type="PROSITE" id="PS00028">
    <property type="entry name" value="ZINC_FINGER_C2H2_1"/>
    <property type="match status" value="4"/>
</dbReference>
<feature type="region of interest" description="Disordered" evidence="8">
    <location>
        <begin position="128"/>
        <end position="256"/>
    </location>
</feature>
<dbReference type="PANTHER" id="PTHR24394">
    <property type="entry name" value="ZINC FINGER PROTEIN"/>
    <property type="match status" value="1"/>
</dbReference>
<evidence type="ECO:0000256" key="6">
    <source>
        <dbReference type="ARBA" id="ARBA00023242"/>
    </source>
</evidence>
<dbReference type="GO" id="GO:0000981">
    <property type="term" value="F:DNA-binding transcription factor activity, RNA polymerase II-specific"/>
    <property type="evidence" value="ECO:0007669"/>
    <property type="project" value="TreeGrafter"/>
</dbReference>
<keyword evidence="11" id="KW-1185">Reference proteome</keyword>
<feature type="compositionally biased region" description="Acidic residues" evidence="8">
    <location>
        <begin position="70"/>
        <end position="91"/>
    </location>
</feature>
<evidence type="ECO:0000256" key="7">
    <source>
        <dbReference type="PROSITE-ProRule" id="PRU00042"/>
    </source>
</evidence>
<dbReference type="PROSITE" id="PS50157">
    <property type="entry name" value="ZINC_FINGER_C2H2_2"/>
    <property type="match status" value="3"/>
</dbReference>
<feature type="compositionally biased region" description="Polar residues" evidence="8">
    <location>
        <begin position="103"/>
        <end position="112"/>
    </location>
</feature>
<organism evidence="10 11">
    <name type="scientific">Rhynchophorus ferrugineus</name>
    <name type="common">Red palm weevil</name>
    <name type="synonym">Curculio ferrugineus</name>
    <dbReference type="NCBI Taxonomy" id="354439"/>
    <lineage>
        <taxon>Eukaryota</taxon>
        <taxon>Metazoa</taxon>
        <taxon>Ecdysozoa</taxon>
        <taxon>Arthropoda</taxon>
        <taxon>Hexapoda</taxon>
        <taxon>Insecta</taxon>
        <taxon>Pterygota</taxon>
        <taxon>Neoptera</taxon>
        <taxon>Endopterygota</taxon>
        <taxon>Coleoptera</taxon>
        <taxon>Polyphaga</taxon>
        <taxon>Cucujiformia</taxon>
        <taxon>Curculionidae</taxon>
        <taxon>Dryophthorinae</taxon>
        <taxon>Rhynchophorus</taxon>
    </lineage>
</organism>
<dbReference type="PROSITE" id="PS00354">
    <property type="entry name" value="HMGI_Y"/>
    <property type="match status" value="1"/>
</dbReference>
<feature type="region of interest" description="Disordered" evidence="8">
    <location>
        <begin position="304"/>
        <end position="336"/>
    </location>
</feature>
<keyword evidence="2" id="KW-0479">Metal-binding</keyword>
<sequence length="451" mass="52116">MYFQEPERPVPSIIQEIVIYDKPNIRNVSVTNPNLLAKTDKRISHNQKNYVDVNPPGVNVPIKIEHVEADTEPETENESYSEEVQDTSTEQEDSKCGLLSCPNDMNGSGSSDVLRNTIFLKKMYEDDGDTVNKQTPFKRPRGRPKKSSSAKKTNEDKKEDSSEQTGTPRRGRPKKSLCTENEEGNDAGNESKIVQAKKRGRKRKVLDESPKQSRKEEERDVEAEIASMFHAVEEAENANQDQGNDDDAYDSEDSRQEWIPEEYVEYKQQHLRKMSKKNFPCKFCKAEFSSYYAVRKHRALEHNDVGKDRKESEFDESSQDGLDMCSSDEGTGAASDNESLAEWMPDDYAQYKMKHSQDKMKRSQWYKCKICCAVFSNYYKLSKHKFEHKLKVNPYECNQCNDKFKDIDLLMAHIRVHQGKDPYQCKKCDKGFSTKEDLDKHVLIHVLKKKP</sequence>
<dbReference type="GO" id="GO:0005634">
    <property type="term" value="C:nucleus"/>
    <property type="evidence" value="ECO:0007669"/>
    <property type="project" value="UniProtKB-SubCell"/>
</dbReference>
<reference evidence="10" key="1">
    <citation type="submission" date="2020-08" db="EMBL/GenBank/DDBJ databases">
        <title>Genome sequencing and assembly of the red palm weevil Rhynchophorus ferrugineus.</title>
        <authorList>
            <person name="Dias G.B."/>
            <person name="Bergman C.M."/>
            <person name="Manee M."/>
        </authorList>
    </citation>
    <scope>NUCLEOTIDE SEQUENCE</scope>
    <source>
        <strain evidence="10">AA-2017</strain>
        <tissue evidence="10">Whole larva</tissue>
    </source>
</reference>
<dbReference type="InterPro" id="IPR036236">
    <property type="entry name" value="Znf_C2H2_sf"/>
</dbReference>
<dbReference type="GO" id="GO:0003677">
    <property type="term" value="F:DNA binding"/>
    <property type="evidence" value="ECO:0007669"/>
    <property type="project" value="InterPro"/>
</dbReference>